<organism evidence="9 10">
    <name type="scientific">Exidia glandulosa HHB12029</name>
    <dbReference type="NCBI Taxonomy" id="1314781"/>
    <lineage>
        <taxon>Eukaryota</taxon>
        <taxon>Fungi</taxon>
        <taxon>Dikarya</taxon>
        <taxon>Basidiomycota</taxon>
        <taxon>Agaricomycotina</taxon>
        <taxon>Agaricomycetes</taxon>
        <taxon>Auriculariales</taxon>
        <taxon>Exidiaceae</taxon>
        <taxon>Exidia</taxon>
    </lineage>
</organism>
<evidence type="ECO:0000256" key="1">
    <source>
        <dbReference type="ARBA" id="ARBA00004370"/>
    </source>
</evidence>
<keyword evidence="5" id="KW-0862">Zinc</keyword>
<protein>
    <recommendedName>
        <fullName evidence="8">RING-type domain-containing protein</fullName>
    </recommendedName>
</protein>
<sequence>MLGLLALVSIPYYITLALTYTSSFFHLEPSSSTHGTSLGWLAALFSPLSDGAISIVDRTPALTFVARSASFGPRITEDDGPLLGYLIPLESFTSDQDALGCPPVNVEPQDVPDANESWIALVQRGGCGFVEKVRAVQGLGARAVVVGGSRPEPGTGDELLQMYSPGDSSDIRVPSTYVTYSTYARLEHLIEKSNTTTSGYKTLSLVIHPDYSNWEWYSPIITFIFLLLLPSLLTLLTLLVHRVRVARAQAADRAPATLVFNLPWRVWGEHGLLGDDPVEKPDTKDGHTVVVLDLAAEERQDAPTSPVNENENDTTSLSPPDEETERRASQPRAPSPVDDAPTPIPTPTTEQAETRPSSMDDAPPQALEGTPAAAAGVTAETQGASGSNGPIPAWFASQTQCAICLGDFERGDRVRILPCRHVFHLEEVDEWLITRKKMCPVCKADVTLGLAPAPSDEDARTSTDTTSTDKPRFDRSQSRGRDREPLVSSGRGGAGNIRPSSTSRDARPVDGPDDFSVTRGRELPTSHTVTHSGRGGAGNVRSPSRDPESERRVLAAEHERIVERLREEEHLPHSSGRGGAGNIARSRSRDVPSSAARTLVGTGTGTTTHPSTHPHAQHEHVPNTGRGGYGNIVHAGPVAGYDLEAERAALHAKKAPLASSGTGLDGAPGIATREEKVAKLS</sequence>
<dbReference type="InterPro" id="IPR053203">
    <property type="entry name" value="Cisplatin_resist-associated"/>
</dbReference>
<dbReference type="Gene3D" id="3.30.40.10">
    <property type="entry name" value="Zinc/RING finger domain, C3HC4 (zinc finger)"/>
    <property type="match status" value="1"/>
</dbReference>
<dbReference type="SUPFAM" id="SSF57850">
    <property type="entry name" value="RING/U-box"/>
    <property type="match status" value="1"/>
</dbReference>
<evidence type="ECO:0000259" key="8">
    <source>
        <dbReference type="PROSITE" id="PS50089"/>
    </source>
</evidence>
<dbReference type="InterPro" id="IPR001841">
    <property type="entry name" value="Znf_RING"/>
</dbReference>
<dbReference type="InterPro" id="IPR046450">
    <property type="entry name" value="PA_dom_sf"/>
</dbReference>
<dbReference type="InterPro" id="IPR003137">
    <property type="entry name" value="PA_domain"/>
</dbReference>
<reference evidence="9 10" key="1">
    <citation type="journal article" date="2016" name="Mol. Biol. Evol.">
        <title>Comparative Genomics of Early-Diverging Mushroom-Forming Fungi Provides Insights into the Origins of Lignocellulose Decay Capabilities.</title>
        <authorList>
            <person name="Nagy L.G."/>
            <person name="Riley R."/>
            <person name="Tritt A."/>
            <person name="Adam C."/>
            <person name="Daum C."/>
            <person name="Floudas D."/>
            <person name="Sun H."/>
            <person name="Yadav J.S."/>
            <person name="Pangilinan J."/>
            <person name="Larsson K.H."/>
            <person name="Matsuura K."/>
            <person name="Barry K."/>
            <person name="Labutti K."/>
            <person name="Kuo R."/>
            <person name="Ohm R.A."/>
            <person name="Bhattacharya S.S."/>
            <person name="Shirouzu T."/>
            <person name="Yoshinaga Y."/>
            <person name="Martin F.M."/>
            <person name="Grigoriev I.V."/>
            <person name="Hibbett D.S."/>
        </authorList>
    </citation>
    <scope>NUCLEOTIDE SEQUENCE [LARGE SCALE GENOMIC DNA]</scope>
    <source>
        <strain evidence="9 10">HHB12029</strain>
    </source>
</reference>
<dbReference type="GO" id="GO:0016020">
    <property type="term" value="C:membrane"/>
    <property type="evidence" value="ECO:0007669"/>
    <property type="project" value="UniProtKB-SubCell"/>
</dbReference>
<dbReference type="InterPro" id="IPR022024">
    <property type="entry name" value="DUF3602"/>
</dbReference>
<keyword evidence="3 7" id="KW-1133">Transmembrane helix</keyword>
<dbReference type="InParanoid" id="A0A165GNE1"/>
<evidence type="ECO:0000256" key="4">
    <source>
        <dbReference type="ARBA" id="ARBA00023136"/>
    </source>
</evidence>
<evidence type="ECO:0000256" key="3">
    <source>
        <dbReference type="ARBA" id="ARBA00022989"/>
    </source>
</evidence>
<feature type="transmembrane region" description="Helical" evidence="7">
    <location>
        <begin position="216"/>
        <end position="240"/>
    </location>
</feature>
<keyword evidence="5" id="KW-0863">Zinc-finger</keyword>
<name>A0A165GNE1_EXIGL</name>
<feature type="region of interest" description="Disordered" evidence="6">
    <location>
        <begin position="450"/>
        <end position="631"/>
    </location>
</feature>
<evidence type="ECO:0000313" key="9">
    <source>
        <dbReference type="EMBL" id="KZV90774.1"/>
    </source>
</evidence>
<dbReference type="STRING" id="1314781.A0A165GNE1"/>
<dbReference type="PANTHER" id="PTHR34693">
    <property type="entry name" value="PROTEIN PAR32"/>
    <property type="match status" value="1"/>
</dbReference>
<evidence type="ECO:0000256" key="5">
    <source>
        <dbReference type="PROSITE-ProRule" id="PRU00175"/>
    </source>
</evidence>
<dbReference type="PANTHER" id="PTHR34693:SF1">
    <property type="entry name" value="PROTEIN PAR32"/>
    <property type="match status" value="1"/>
</dbReference>
<keyword evidence="2 7" id="KW-0812">Transmembrane</keyword>
<feature type="compositionally biased region" description="Basic and acidic residues" evidence="6">
    <location>
        <begin position="457"/>
        <end position="485"/>
    </location>
</feature>
<dbReference type="SUPFAM" id="SSF52025">
    <property type="entry name" value="PA domain"/>
    <property type="match status" value="1"/>
</dbReference>
<dbReference type="PROSITE" id="PS50089">
    <property type="entry name" value="ZF_RING_2"/>
    <property type="match status" value="1"/>
</dbReference>
<feature type="region of interest" description="Disordered" evidence="6">
    <location>
        <begin position="297"/>
        <end position="387"/>
    </location>
</feature>
<comment type="subcellular location">
    <subcellularLocation>
        <location evidence="1">Membrane</location>
    </subcellularLocation>
</comment>
<keyword evidence="5" id="KW-0479">Metal-binding</keyword>
<keyword evidence="4 7" id="KW-0472">Membrane</keyword>
<dbReference type="OrthoDB" id="2537432at2759"/>
<feature type="compositionally biased region" description="Polar residues" evidence="6">
    <location>
        <begin position="302"/>
        <end position="318"/>
    </location>
</feature>
<dbReference type="Pfam" id="PF13639">
    <property type="entry name" value="zf-RING_2"/>
    <property type="match status" value="1"/>
</dbReference>
<dbReference type="InterPro" id="IPR013083">
    <property type="entry name" value="Znf_RING/FYVE/PHD"/>
</dbReference>
<dbReference type="FunFam" id="3.30.40.10:FF:000388">
    <property type="entry name" value="Putative RING zinc finger domain superfamily protein"/>
    <property type="match status" value="1"/>
</dbReference>
<dbReference type="EMBL" id="KV426041">
    <property type="protein sequence ID" value="KZV90774.1"/>
    <property type="molecule type" value="Genomic_DNA"/>
</dbReference>
<dbReference type="FunCoup" id="A0A165GNE1">
    <property type="interactions" value="402"/>
</dbReference>
<dbReference type="SMART" id="SM00184">
    <property type="entry name" value="RING"/>
    <property type="match status" value="1"/>
</dbReference>
<dbReference type="Pfam" id="PF12223">
    <property type="entry name" value="DUF3602"/>
    <property type="match status" value="1"/>
</dbReference>
<keyword evidence="10" id="KW-1185">Reference proteome</keyword>
<dbReference type="GO" id="GO:0008270">
    <property type="term" value="F:zinc ion binding"/>
    <property type="evidence" value="ECO:0007669"/>
    <property type="project" value="UniProtKB-KW"/>
</dbReference>
<evidence type="ECO:0000256" key="2">
    <source>
        <dbReference type="ARBA" id="ARBA00022692"/>
    </source>
</evidence>
<evidence type="ECO:0000313" key="10">
    <source>
        <dbReference type="Proteomes" id="UP000077266"/>
    </source>
</evidence>
<feature type="compositionally biased region" description="Basic and acidic residues" evidence="6">
    <location>
        <begin position="672"/>
        <end position="681"/>
    </location>
</feature>
<dbReference type="Gene3D" id="3.50.30.30">
    <property type="match status" value="1"/>
</dbReference>
<feature type="compositionally biased region" description="Basic and acidic residues" evidence="6">
    <location>
        <begin position="543"/>
        <end position="572"/>
    </location>
</feature>
<dbReference type="Proteomes" id="UP000077266">
    <property type="component" value="Unassembled WGS sequence"/>
</dbReference>
<dbReference type="Pfam" id="PF02225">
    <property type="entry name" value="PA"/>
    <property type="match status" value="1"/>
</dbReference>
<feature type="compositionally biased region" description="Low complexity" evidence="6">
    <location>
        <begin position="605"/>
        <end position="614"/>
    </location>
</feature>
<dbReference type="AlphaFoldDB" id="A0A165GNE1"/>
<evidence type="ECO:0000256" key="7">
    <source>
        <dbReference type="SAM" id="Phobius"/>
    </source>
</evidence>
<feature type="region of interest" description="Disordered" evidence="6">
    <location>
        <begin position="654"/>
        <end position="681"/>
    </location>
</feature>
<gene>
    <name evidence="9" type="ORF">EXIGLDRAFT_837601</name>
</gene>
<feature type="domain" description="RING-type" evidence="8">
    <location>
        <begin position="401"/>
        <end position="443"/>
    </location>
</feature>
<accession>A0A165GNE1</accession>
<evidence type="ECO:0000256" key="6">
    <source>
        <dbReference type="SAM" id="MobiDB-lite"/>
    </source>
</evidence>
<proteinExistence type="predicted"/>